<keyword evidence="3" id="KW-1185">Reference proteome</keyword>
<dbReference type="AlphaFoldDB" id="A0A4R3LED0"/>
<proteinExistence type="predicted"/>
<evidence type="ECO:0000256" key="1">
    <source>
        <dbReference type="SAM" id="MobiDB-lite"/>
    </source>
</evidence>
<comment type="caution">
    <text evidence="2">The sequence shown here is derived from an EMBL/GenBank/DDBJ whole genome shotgun (WGS) entry which is preliminary data.</text>
</comment>
<evidence type="ECO:0000313" key="2">
    <source>
        <dbReference type="EMBL" id="TCS97780.1"/>
    </source>
</evidence>
<dbReference type="SUPFAM" id="SSF46689">
    <property type="entry name" value="Homeodomain-like"/>
    <property type="match status" value="1"/>
</dbReference>
<protein>
    <submittedName>
        <fullName evidence="2">Winged helix-turn helix protein</fullName>
    </submittedName>
</protein>
<evidence type="ECO:0000313" key="3">
    <source>
        <dbReference type="Proteomes" id="UP000294599"/>
    </source>
</evidence>
<feature type="region of interest" description="Disordered" evidence="1">
    <location>
        <begin position="65"/>
        <end position="90"/>
    </location>
</feature>
<sequence length="116" mass="12883">MSASAVQPDMKRDGRKVSRAALEEMRLMALDRMREGESPADVAASFGLHRGWAYKVLARAKGQGRGKRALLSRKATGRPRTLTPAQERQVEPPRLSWRLFGLSHTVSATLVSVSRR</sequence>
<name>A0A4R3LED0_9GAMM</name>
<accession>A0A4R3LED0</accession>
<reference evidence="2 3" key="1">
    <citation type="submission" date="2019-03" db="EMBL/GenBank/DDBJ databases">
        <title>Genomic Encyclopedia of Type Strains, Phase IV (KMG-IV): sequencing the most valuable type-strain genomes for metagenomic binning, comparative biology and taxonomic classification.</title>
        <authorList>
            <person name="Goeker M."/>
        </authorList>
    </citation>
    <scope>NUCLEOTIDE SEQUENCE [LARGE SCALE GENOMIC DNA]</scope>
    <source>
        <strain evidence="2 3">DSM 21944</strain>
    </source>
</reference>
<dbReference type="Pfam" id="PF13551">
    <property type="entry name" value="HTH_29"/>
    <property type="match status" value="1"/>
</dbReference>
<feature type="compositionally biased region" description="Basic residues" evidence="1">
    <location>
        <begin position="65"/>
        <end position="77"/>
    </location>
</feature>
<organism evidence="2 3">
    <name type="scientific">Pseudofulvimonas gallinarii</name>
    <dbReference type="NCBI Taxonomy" id="634155"/>
    <lineage>
        <taxon>Bacteria</taxon>
        <taxon>Pseudomonadati</taxon>
        <taxon>Pseudomonadota</taxon>
        <taxon>Gammaproteobacteria</taxon>
        <taxon>Lysobacterales</taxon>
        <taxon>Rhodanobacteraceae</taxon>
        <taxon>Pseudofulvimonas</taxon>
    </lineage>
</organism>
<dbReference type="InterPro" id="IPR009057">
    <property type="entry name" value="Homeodomain-like_sf"/>
</dbReference>
<dbReference type="EMBL" id="SMAF01000011">
    <property type="protein sequence ID" value="TCS97780.1"/>
    <property type="molecule type" value="Genomic_DNA"/>
</dbReference>
<dbReference type="Proteomes" id="UP000294599">
    <property type="component" value="Unassembled WGS sequence"/>
</dbReference>
<gene>
    <name evidence="2" type="ORF">EDC25_11160</name>
</gene>